<dbReference type="AlphaFoldDB" id="A0A5B3H6I1"/>
<accession>A0A5B3H6I1</accession>
<dbReference type="Pfam" id="PF24692">
    <property type="entry name" value="DUF7659"/>
    <property type="match status" value="1"/>
</dbReference>
<organism evidence="1 2">
    <name type="scientific">Alistipes onderdonkii</name>
    <dbReference type="NCBI Taxonomy" id="328813"/>
    <lineage>
        <taxon>Bacteria</taxon>
        <taxon>Pseudomonadati</taxon>
        <taxon>Bacteroidota</taxon>
        <taxon>Bacteroidia</taxon>
        <taxon>Bacteroidales</taxon>
        <taxon>Rikenellaceae</taxon>
        <taxon>Alistipes</taxon>
    </lineage>
</organism>
<evidence type="ECO:0000313" key="2">
    <source>
        <dbReference type="Proteomes" id="UP000322940"/>
    </source>
</evidence>
<dbReference type="Proteomes" id="UP000322940">
    <property type="component" value="Unassembled WGS sequence"/>
</dbReference>
<proteinExistence type="predicted"/>
<dbReference type="GeneID" id="73803031"/>
<dbReference type="InterPro" id="IPR056076">
    <property type="entry name" value="DUF7659"/>
</dbReference>
<sequence>MEEKDIKTVKTTRGELRYYRDWGNYDGGVVMLNAQTIDRYKAIKNEHPDADKCGVFFAFSREQFAEGYKHLVELGHIKDGDKICQDKDTGAFGTKDGLAAFFKFYDDSRAAIPKECDPQEVYFYEYNNHECMIAWDGDKEAYDLIVGYWGEEVAKTIERL</sequence>
<name>A0A5B3H6I1_9BACT</name>
<reference evidence="1 2" key="1">
    <citation type="journal article" date="2019" name="Nat. Med.">
        <title>A library of human gut bacterial isolates paired with longitudinal multiomics data enables mechanistic microbiome research.</title>
        <authorList>
            <person name="Poyet M."/>
            <person name="Groussin M."/>
            <person name="Gibbons S.M."/>
            <person name="Avila-Pacheco J."/>
            <person name="Jiang X."/>
            <person name="Kearney S.M."/>
            <person name="Perrotta A.R."/>
            <person name="Berdy B."/>
            <person name="Zhao S."/>
            <person name="Lieberman T.D."/>
            <person name="Swanson P.K."/>
            <person name="Smith M."/>
            <person name="Roesemann S."/>
            <person name="Alexander J.E."/>
            <person name="Rich S.A."/>
            <person name="Livny J."/>
            <person name="Vlamakis H."/>
            <person name="Clish C."/>
            <person name="Bullock K."/>
            <person name="Deik A."/>
            <person name="Scott J."/>
            <person name="Pierce K.A."/>
            <person name="Xavier R.J."/>
            <person name="Alm E.J."/>
        </authorList>
    </citation>
    <scope>NUCLEOTIDE SEQUENCE [LARGE SCALE GENOMIC DNA]</scope>
    <source>
        <strain evidence="1 2">BIOML-A266</strain>
    </source>
</reference>
<comment type="caution">
    <text evidence="1">The sequence shown here is derived from an EMBL/GenBank/DDBJ whole genome shotgun (WGS) entry which is preliminary data.</text>
</comment>
<gene>
    <name evidence="1" type="ORF">F2Y10_02035</name>
</gene>
<dbReference type="RefSeq" id="WP_004328694.1">
    <property type="nucleotide sequence ID" value="NZ_JADMQE010000005.1"/>
</dbReference>
<protein>
    <submittedName>
        <fullName evidence="1">Uncharacterized protein</fullName>
    </submittedName>
</protein>
<evidence type="ECO:0000313" key="1">
    <source>
        <dbReference type="EMBL" id="KAA2381286.1"/>
    </source>
</evidence>
<dbReference type="EMBL" id="VVXH01000001">
    <property type="protein sequence ID" value="KAA2381286.1"/>
    <property type="molecule type" value="Genomic_DNA"/>
</dbReference>